<sequence>MKIHFRLFIWSMLFVVSGYITAQININNNNILYPVCKDGKWGYINSSGNVVVSAIYDIAFPFDEGKAMTVQDNDKQFIDHSGKTVLTIPATFMVHTSFSEGLLGYVNENGAGFLTPDGQLTITNNFAEVKPFSDGYAVYKDKDSGLYGAIDKTGKIKIMPQFTYLSDFISGYAIYKLSNNHQYGLIDKAGKIFLVNRYTYLTNIFDGLIGTWNGSTKVKYIDIEKKEVFKAQVFKDNNRPSHFQLPLYPFSNGIVKYYDPFKNKYGFLNKKGEVEIPAQFDAASNYSNGLIAVKQGAKWGYANKKGVLKIRVQFDEATDFKDGVAAVYLGGSAKDFLDKKSNVKMGYINKKGDFIWKYSN</sequence>
<dbReference type="PANTHER" id="PTHR37841:SF1">
    <property type="entry name" value="DUF3298 DOMAIN-CONTAINING PROTEIN"/>
    <property type="match status" value="1"/>
</dbReference>
<protein>
    <submittedName>
        <fullName evidence="1">WG containing repeat-containing protein</fullName>
    </submittedName>
</protein>
<dbReference type="Proteomes" id="UP000319040">
    <property type="component" value="Unassembled WGS sequence"/>
</dbReference>
<evidence type="ECO:0000313" key="1">
    <source>
        <dbReference type="EMBL" id="SMO92641.1"/>
    </source>
</evidence>
<reference evidence="1 2" key="1">
    <citation type="submission" date="2017-05" db="EMBL/GenBank/DDBJ databases">
        <authorList>
            <person name="Varghese N."/>
            <person name="Submissions S."/>
        </authorList>
    </citation>
    <scope>NUCLEOTIDE SEQUENCE [LARGE SCALE GENOMIC DNA]</scope>
    <source>
        <strain evidence="1 2">DSM 27040</strain>
    </source>
</reference>
<proteinExistence type="predicted"/>
<name>A0A521FAH3_SACCC</name>
<organism evidence="1 2">
    <name type="scientific">Saccharicrinis carchari</name>
    <dbReference type="NCBI Taxonomy" id="1168039"/>
    <lineage>
        <taxon>Bacteria</taxon>
        <taxon>Pseudomonadati</taxon>
        <taxon>Bacteroidota</taxon>
        <taxon>Bacteroidia</taxon>
        <taxon>Marinilabiliales</taxon>
        <taxon>Marinilabiliaceae</taxon>
        <taxon>Saccharicrinis</taxon>
    </lineage>
</organism>
<evidence type="ECO:0000313" key="2">
    <source>
        <dbReference type="Proteomes" id="UP000319040"/>
    </source>
</evidence>
<dbReference type="OrthoDB" id="5464673at2"/>
<keyword evidence="2" id="KW-1185">Reference proteome</keyword>
<dbReference type="InterPro" id="IPR032774">
    <property type="entry name" value="WG_beta_rep"/>
</dbReference>
<dbReference type="PANTHER" id="PTHR37841">
    <property type="entry name" value="GLR2918 PROTEIN"/>
    <property type="match status" value="1"/>
</dbReference>
<accession>A0A521FAH3</accession>
<dbReference type="EMBL" id="FXTB01000016">
    <property type="protein sequence ID" value="SMO92641.1"/>
    <property type="molecule type" value="Genomic_DNA"/>
</dbReference>
<dbReference type="Pfam" id="PF14903">
    <property type="entry name" value="WG_beta_rep"/>
    <property type="match status" value="3"/>
</dbReference>
<gene>
    <name evidence="1" type="ORF">SAMN06265379_11620</name>
</gene>
<dbReference type="AlphaFoldDB" id="A0A521FAH3"/>
<dbReference type="RefSeq" id="WP_142534794.1">
    <property type="nucleotide sequence ID" value="NZ_FXTB01000016.1"/>
</dbReference>